<gene>
    <name evidence="12" type="ORF">N0F65_010572</name>
</gene>
<feature type="compositionally biased region" description="Low complexity" evidence="11">
    <location>
        <begin position="151"/>
        <end position="163"/>
    </location>
</feature>
<evidence type="ECO:0000256" key="6">
    <source>
        <dbReference type="ARBA" id="ARBA00022838"/>
    </source>
</evidence>
<accession>A0AAV2ZFB4</accession>
<reference evidence="12" key="2">
    <citation type="journal article" date="2023" name="Microbiol Resour">
        <title>Decontamination and Annotation of the Draft Genome Sequence of the Oomycete Lagenidium giganteum ARSEF 373.</title>
        <authorList>
            <person name="Morgan W.R."/>
            <person name="Tartar A."/>
        </authorList>
    </citation>
    <scope>NUCLEOTIDE SEQUENCE</scope>
    <source>
        <strain evidence="12">ARSEF 373</strain>
    </source>
</reference>
<keyword evidence="3" id="KW-0158">Chromosome</keyword>
<feature type="compositionally biased region" description="Polar residues" evidence="11">
    <location>
        <begin position="138"/>
        <end position="150"/>
    </location>
</feature>
<keyword evidence="5" id="KW-0498">Mitosis</keyword>
<dbReference type="InterPro" id="IPR007128">
    <property type="entry name" value="PMF1/Nnf1"/>
</dbReference>
<evidence type="ECO:0000256" key="3">
    <source>
        <dbReference type="ARBA" id="ARBA00022454"/>
    </source>
</evidence>
<keyword evidence="13" id="KW-1185">Reference proteome</keyword>
<sequence>MKATTKTTASDECRRMQRMRMILQKAMDVSVRHASAASLKDLFAAECADEPELLQQLFPSENAASEDELCAQVLQRLRHKIEHAFEEVVARDNVDQKLRTLESILEEAEAIKLQQKADEEKNEATDVEEPTPLKGSTAAVSTPGVSTPDVTNRTTASPARTSAANWTPEELVLRQRQRVMEDEKRELTQLVASLRSENEALQSALDMKRDQVKQHLEQLQRLATHLDDAVQYARDYAERTPVP</sequence>
<keyword evidence="4" id="KW-0132">Cell division</keyword>
<keyword evidence="8" id="KW-0131">Cell cycle</keyword>
<evidence type="ECO:0000313" key="13">
    <source>
        <dbReference type="Proteomes" id="UP001146120"/>
    </source>
</evidence>
<evidence type="ECO:0000256" key="11">
    <source>
        <dbReference type="SAM" id="MobiDB-lite"/>
    </source>
</evidence>
<evidence type="ECO:0000256" key="7">
    <source>
        <dbReference type="ARBA" id="ARBA00023242"/>
    </source>
</evidence>
<comment type="caution">
    <text evidence="12">The sequence shown here is derived from an EMBL/GenBank/DDBJ whole genome shotgun (WGS) entry which is preliminary data.</text>
</comment>
<evidence type="ECO:0000256" key="1">
    <source>
        <dbReference type="ARBA" id="ARBA00004123"/>
    </source>
</evidence>
<evidence type="ECO:0000313" key="12">
    <source>
        <dbReference type="EMBL" id="DBA03919.1"/>
    </source>
</evidence>
<keyword evidence="9" id="KW-0137">Centromere</keyword>
<evidence type="ECO:0000256" key="5">
    <source>
        <dbReference type="ARBA" id="ARBA00022776"/>
    </source>
</evidence>
<dbReference type="Proteomes" id="UP001146120">
    <property type="component" value="Unassembled WGS sequence"/>
</dbReference>
<organism evidence="12 13">
    <name type="scientific">Lagenidium giganteum</name>
    <dbReference type="NCBI Taxonomy" id="4803"/>
    <lineage>
        <taxon>Eukaryota</taxon>
        <taxon>Sar</taxon>
        <taxon>Stramenopiles</taxon>
        <taxon>Oomycota</taxon>
        <taxon>Peronosporomycetes</taxon>
        <taxon>Pythiales</taxon>
        <taxon>Pythiaceae</taxon>
    </lineage>
</organism>
<protein>
    <submittedName>
        <fullName evidence="12">Uncharacterized protein</fullName>
    </submittedName>
</protein>
<feature type="coiled-coil region" evidence="10">
    <location>
        <begin position="177"/>
        <end position="229"/>
    </location>
</feature>
<evidence type="ECO:0000256" key="9">
    <source>
        <dbReference type="ARBA" id="ARBA00023328"/>
    </source>
</evidence>
<evidence type="ECO:0000256" key="4">
    <source>
        <dbReference type="ARBA" id="ARBA00022618"/>
    </source>
</evidence>
<comment type="subcellular location">
    <subcellularLocation>
        <location evidence="2">Chromosome</location>
        <location evidence="2">Centromere</location>
        <location evidence="2">Kinetochore</location>
    </subcellularLocation>
    <subcellularLocation>
        <location evidence="1">Nucleus</location>
    </subcellularLocation>
</comment>
<feature type="region of interest" description="Disordered" evidence="11">
    <location>
        <begin position="116"/>
        <end position="163"/>
    </location>
</feature>
<dbReference type="GO" id="GO:0005634">
    <property type="term" value="C:nucleus"/>
    <property type="evidence" value="ECO:0007669"/>
    <property type="project" value="UniProtKB-SubCell"/>
</dbReference>
<proteinExistence type="predicted"/>
<keyword evidence="10" id="KW-0175">Coiled coil</keyword>
<name>A0AAV2ZFB4_9STRA</name>
<dbReference type="GO" id="GO:0000444">
    <property type="term" value="C:MIS12/MIND type complex"/>
    <property type="evidence" value="ECO:0007669"/>
    <property type="project" value="InterPro"/>
</dbReference>
<keyword evidence="7" id="KW-0539">Nucleus</keyword>
<keyword evidence="6" id="KW-0995">Kinetochore</keyword>
<evidence type="ECO:0000256" key="8">
    <source>
        <dbReference type="ARBA" id="ARBA00023306"/>
    </source>
</evidence>
<dbReference type="EMBL" id="DAKRPA010000013">
    <property type="protein sequence ID" value="DBA03919.1"/>
    <property type="molecule type" value="Genomic_DNA"/>
</dbReference>
<dbReference type="AlphaFoldDB" id="A0AAV2ZFB4"/>
<evidence type="ECO:0000256" key="10">
    <source>
        <dbReference type="SAM" id="Coils"/>
    </source>
</evidence>
<reference evidence="12" key="1">
    <citation type="submission" date="2022-11" db="EMBL/GenBank/DDBJ databases">
        <authorList>
            <person name="Morgan W.R."/>
            <person name="Tartar A."/>
        </authorList>
    </citation>
    <scope>NUCLEOTIDE SEQUENCE</scope>
    <source>
        <strain evidence="12">ARSEF 373</strain>
    </source>
</reference>
<evidence type="ECO:0000256" key="2">
    <source>
        <dbReference type="ARBA" id="ARBA00004629"/>
    </source>
</evidence>
<dbReference type="Pfam" id="PF03980">
    <property type="entry name" value="Nnf1"/>
    <property type="match status" value="1"/>
</dbReference>
<dbReference type="GO" id="GO:0051301">
    <property type="term" value="P:cell division"/>
    <property type="evidence" value="ECO:0007669"/>
    <property type="project" value="UniProtKB-KW"/>
</dbReference>